<dbReference type="Pfam" id="PF02518">
    <property type="entry name" value="HATPase_c"/>
    <property type="match status" value="1"/>
</dbReference>
<keyword evidence="6 14" id="KW-0418">Kinase</keyword>
<evidence type="ECO:0000256" key="4">
    <source>
        <dbReference type="ARBA" id="ARBA00022679"/>
    </source>
</evidence>
<dbReference type="PANTHER" id="PTHR24421:SF10">
    <property type="entry name" value="NITRATE_NITRITE SENSOR PROTEIN NARQ"/>
    <property type="match status" value="1"/>
</dbReference>
<dbReference type="EMBL" id="CP001392">
    <property type="protein sequence ID" value="ACM34500.1"/>
    <property type="molecule type" value="Genomic_DNA"/>
</dbReference>
<organism evidence="14 15">
    <name type="scientific">Acidovorax ebreus (strain TPSY)</name>
    <name type="common">Diaphorobacter sp. (strain TPSY)</name>
    <dbReference type="NCBI Taxonomy" id="535289"/>
    <lineage>
        <taxon>Bacteria</taxon>
        <taxon>Pseudomonadati</taxon>
        <taxon>Pseudomonadota</taxon>
        <taxon>Betaproteobacteria</taxon>
        <taxon>Burkholderiales</taxon>
        <taxon>Comamonadaceae</taxon>
        <taxon>Diaphorobacter</taxon>
    </lineage>
</organism>
<evidence type="ECO:0000259" key="13">
    <source>
        <dbReference type="PROSITE" id="PS50110"/>
    </source>
</evidence>
<dbReference type="InterPro" id="IPR001789">
    <property type="entry name" value="Sig_transdc_resp-reg_receiver"/>
</dbReference>
<dbReference type="InterPro" id="IPR011006">
    <property type="entry name" value="CheY-like_superfamily"/>
</dbReference>
<dbReference type="Pfam" id="PF00072">
    <property type="entry name" value="Response_reg"/>
    <property type="match status" value="1"/>
</dbReference>
<dbReference type="PROSITE" id="PS50110">
    <property type="entry name" value="RESPONSE_REGULATORY"/>
    <property type="match status" value="1"/>
</dbReference>
<feature type="coiled-coil region" evidence="10">
    <location>
        <begin position="131"/>
        <end position="167"/>
    </location>
</feature>
<dbReference type="SMART" id="SM00387">
    <property type="entry name" value="HATPase_c"/>
    <property type="match status" value="1"/>
</dbReference>
<feature type="domain" description="Histidine kinase" evidence="12">
    <location>
        <begin position="277"/>
        <end position="364"/>
    </location>
</feature>
<dbReference type="SUPFAM" id="SSF52172">
    <property type="entry name" value="CheY-like"/>
    <property type="match status" value="1"/>
</dbReference>
<sequence>MIPTPTDLEAPKRPVRVLHLEDSTADHALVRLTLRRAGLSHEIHQVDSLEAFTGWLERESFDVILADYRLPGFTALDAWRIVEQCPGHPPFVLLSGAIGEAAAVDAMRLGFADYLLKDDMARLPHVLARAMEVAQARRAREEAAAELAESRQQLADLAEHLQTSIEEERAAIAREIHDDIGGALAAVKFDLAWIGRHAGEDGLREHAGTATEMLQHAIDAAQRLMMNLRPPVLDQGLVAAVRWLADTFERRTRIPVRVTASREALDVPPALQLVAYRTAQEALTNVQKHAQAGQVRIDLSDHEDVLTLEVTDDGRGMAPEMRKKPRSFGLQGLQERARRAGGWMDISSRPGHGTSVIMTVPLTSPAGKAGDVQ</sequence>
<feature type="region of interest" description="Disordered" evidence="11">
    <location>
        <begin position="346"/>
        <end position="373"/>
    </location>
</feature>
<dbReference type="SMART" id="SM00448">
    <property type="entry name" value="REC"/>
    <property type="match status" value="1"/>
</dbReference>
<evidence type="ECO:0000313" key="14">
    <source>
        <dbReference type="EMBL" id="ACM34500.1"/>
    </source>
</evidence>
<gene>
    <name evidence="14" type="ordered locus">Dtpsy_3067</name>
</gene>
<keyword evidence="10" id="KW-0175">Coiled coil</keyword>
<keyword evidence="8" id="KW-0902">Two-component regulatory system</keyword>
<dbReference type="Pfam" id="PF07730">
    <property type="entry name" value="HisKA_3"/>
    <property type="match status" value="1"/>
</dbReference>
<reference evidence="14 15" key="1">
    <citation type="journal article" date="2010" name="J. Bacteriol.">
        <title>Completed genome sequence of the anaerobic iron-oxidizing bacterium Acidovorax ebreus strain TPSY.</title>
        <authorList>
            <person name="Byrne-Bailey K.G."/>
            <person name="Weber K.A."/>
            <person name="Chair A.H."/>
            <person name="Bose S."/>
            <person name="Knox T."/>
            <person name="Spanbauer T.L."/>
            <person name="Chertkov O."/>
            <person name="Coates J.D."/>
        </authorList>
    </citation>
    <scope>NUCLEOTIDE SEQUENCE [LARGE SCALE GENOMIC DNA]</scope>
    <source>
        <strain evidence="14 15">TPSY</strain>
    </source>
</reference>
<dbReference type="InterPro" id="IPR005467">
    <property type="entry name" value="His_kinase_dom"/>
</dbReference>
<dbReference type="InterPro" id="IPR050482">
    <property type="entry name" value="Sensor_HK_TwoCompSys"/>
</dbReference>
<evidence type="ECO:0000256" key="8">
    <source>
        <dbReference type="ARBA" id="ARBA00023012"/>
    </source>
</evidence>
<dbReference type="CDD" id="cd00156">
    <property type="entry name" value="REC"/>
    <property type="match status" value="1"/>
</dbReference>
<dbReference type="PROSITE" id="PS50109">
    <property type="entry name" value="HIS_KIN"/>
    <property type="match status" value="1"/>
</dbReference>
<dbReference type="KEGG" id="dia:Dtpsy_3067"/>
<feature type="modified residue" description="4-aspartylphosphate" evidence="9">
    <location>
        <position position="67"/>
    </location>
</feature>
<dbReference type="GO" id="GO:0046983">
    <property type="term" value="F:protein dimerization activity"/>
    <property type="evidence" value="ECO:0007669"/>
    <property type="project" value="InterPro"/>
</dbReference>
<dbReference type="Gene3D" id="3.40.50.2300">
    <property type="match status" value="1"/>
</dbReference>
<protein>
    <recommendedName>
        <fullName evidence="2">histidine kinase</fullName>
        <ecNumber evidence="2">2.7.13.3</ecNumber>
    </recommendedName>
</protein>
<dbReference type="Gene3D" id="3.30.565.10">
    <property type="entry name" value="Histidine kinase-like ATPase, C-terminal domain"/>
    <property type="match status" value="1"/>
</dbReference>
<evidence type="ECO:0000256" key="1">
    <source>
        <dbReference type="ARBA" id="ARBA00000085"/>
    </source>
</evidence>
<accession>A0A9J9QB82</accession>
<evidence type="ECO:0000256" key="7">
    <source>
        <dbReference type="ARBA" id="ARBA00022840"/>
    </source>
</evidence>
<dbReference type="InterPro" id="IPR036890">
    <property type="entry name" value="HATPase_C_sf"/>
</dbReference>
<keyword evidence="7" id="KW-0067">ATP-binding</keyword>
<evidence type="ECO:0000259" key="12">
    <source>
        <dbReference type="PROSITE" id="PS50109"/>
    </source>
</evidence>
<dbReference type="RefSeq" id="WP_015914338.1">
    <property type="nucleotide sequence ID" value="NC_011992.1"/>
</dbReference>
<keyword evidence="15" id="KW-1185">Reference proteome</keyword>
<dbReference type="InterPro" id="IPR011712">
    <property type="entry name" value="Sig_transdc_His_kin_sub3_dim/P"/>
</dbReference>
<name>A0A9J9QB82_ACIET</name>
<proteinExistence type="predicted"/>
<dbReference type="Proteomes" id="UP000000450">
    <property type="component" value="Chromosome"/>
</dbReference>
<dbReference type="SUPFAM" id="SSF55874">
    <property type="entry name" value="ATPase domain of HSP90 chaperone/DNA topoisomerase II/histidine kinase"/>
    <property type="match status" value="1"/>
</dbReference>
<keyword evidence="5" id="KW-0547">Nucleotide-binding</keyword>
<evidence type="ECO:0000256" key="3">
    <source>
        <dbReference type="ARBA" id="ARBA00022553"/>
    </source>
</evidence>
<feature type="domain" description="Response regulatory" evidence="13">
    <location>
        <begin position="16"/>
        <end position="132"/>
    </location>
</feature>
<evidence type="ECO:0000256" key="6">
    <source>
        <dbReference type="ARBA" id="ARBA00022777"/>
    </source>
</evidence>
<dbReference type="PANTHER" id="PTHR24421">
    <property type="entry name" value="NITRATE/NITRITE SENSOR PROTEIN NARX-RELATED"/>
    <property type="match status" value="1"/>
</dbReference>
<dbReference type="AlphaFoldDB" id="A0A9J9QB82"/>
<evidence type="ECO:0000256" key="5">
    <source>
        <dbReference type="ARBA" id="ARBA00022741"/>
    </source>
</evidence>
<dbReference type="InterPro" id="IPR003594">
    <property type="entry name" value="HATPase_dom"/>
</dbReference>
<dbReference type="CDD" id="cd16917">
    <property type="entry name" value="HATPase_UhpB-NarQ-NarX-like"/>
    <property type="match status" value="1"/>
</dbReference>
<evidence type="ECO:0000313" key="15">
    <source>
        <dbReference type="Proteomes" id="UP000000450"/>
    </source>
</evidence>
<evidence type="ECO:0000256" key="9">
    <source>
        <dbReference type="PROSITE-ProRule" id="PRU00169"/>
    </source>
</evidence>
<dbReference type="Gene3D" id="1.20.5.1930">
    <property type="match status" value="1"/>
</dbReference>
<dbReference type="GO" id="GO:0005524">
    <property type="term" value="F:ATP binding"/>
    <property type="evidence" value="ECO:0007669"/>
    <property type="project" value="UniProtKB-KW"/>
</dbReference>
<dbReference type="GO" id="GO:0000155">
    <property type="term" value="F:phosphorelay sensor kinase activity"/>
    <property type="evidence" value="ECO:0007669"/>
    <property type="project" value="InterPro"/>
</dbReference>
<evidence type="ECO:0000256" key="10">
    <source>
        <dbReference type="SAM" id="Coils"/>
    </source>
</evidence>
<keyword evidence="4" id="KW-0808">Transferase</keyword>
<dbReference type="GO" id="GO:0016020">
    <property type="term" value="C:membrane"/>
    <property type="evidence" value="ECO:0007669"/>
    <property type="project" value="InterPro"/>
</dbReference>
<evidence type="ECO:0000256" key="2">
    <source>
        <dbReference type="ARBA" id="ARBA00012438"/>
    </source>
</evidence>
<dbReference type="EC" id="2.7.13.3" evidence="2"/>
<evidence type="ECO:0000256" key="11">
    <source>
        <dbReference type="SAM" id="MobiDB-lite"/>
    </source>
</evidence>
<keyword evidence="3 9" id="KW-0597">Phosphoprotein</keyword>
<comment type="catalytic activity">
    <reaction evidence="1">
        <text>ATP + protein L-histidine = ADP + protein N-phospho-L-histidine.</text>
        <dbReference type="EC" id="2.7.13.3"/>
    </reaction>
</comment>